<name>A0A975H2T9_9BURK</name>
<dbReference type="Proteomes" id="UP000663903">
    <property type="component" value="Chromosome"/>
</dbReference>
<evidence type="ECO:0000313" key="4">
    <source>
        <dbReference type="Proteomes" id="UP000663903"/>
    </source>
</evidence>
<proteinExistence type="predicted"/>
<accession>A0A975H2T9</accession>
<organism evidence="3 4">
    <name type="scientific">Ottowia testudinis</name>
    <dbReference type="NCBI Taxonomy" id="2816950"/>
    <lineage>
        <taxon>Bacteria</taxon>
        <taxon>Pseudomonadati</taxon>
        <taxon>Pseudomonadota</taxon>
        <taxon>Betaproteobacteria</taxon>
        <taxon>Burkholderiales</taxon>
        <taxon>Comamonadaceae</taxon>
        <taxon>Ottowia</taxon>
    </lineage>
</organism>
<sequence>MTSLENAANRWWSAALMVLLTTIGGCGTIAGSDSEPSYKSGEKPSFTIGSIYRDDHEAKNDKGEVRIRPELAKLALTQPTNSSAYIFLKKESGVDIAMACVTPAAAGLTQGVVSVQEATGTLANKGGISAKNTEGVSQGMLILTSIDIANQFLANASFANCLAYASGMVDGPTAGKNLREYILKAGDIALKLAEGKPSSDRTDSIQTPAPGVPAAGADSPPASGASSAGGAQKPTDSKPEDKKNSRTTSPMYESMRGRPVIIQ</sequence>
<evidence type="ECO:0000256" key="1">
    <source>
        <dbReference type="SAM" id="MobiDB-lite"/>
    </source>
</evidence>
<dbReference type="AlphaFoldDB" id="A0A975H2T9"/>
<keyword evidence="2" id="KW-0472">Membrane</keyword>
<dbReference type="EMBL" id="CP071796">
    <property type="protein sequence ID" value="QTD44550.1"/>
    <property type="molecule type" value="Genomic_DNA"/>
</dbReference>
<protein>
    <submittedName>
        <fullName evidence="3">Uncharacterized protein</fullName>
    </submittedName>
</protein>
<dbReference type="KEGG" id="otd:J1M35_15835"/>
<feature type="compositionally biased region" description="Basic and acidic residues" evidence="1">
    <location>
        <begin position="235"/>
        <end position="244"/>
    </location>
</feature>
<feature type="compositionally biased region" description="Basic and acidic residues" evidence="1">
    <location>
        <begin position="194"/>
        <end position="203"/>
    </location>
</feature>
<reference evidence="3" key="1">
    <citation type="submission" date="2021-03" db="EMBL/GenBank/DDBJ databases">
        <title>Ottowia sp. 27C isolated from the cloaca of a Giant Asian pond turtle (Heosemys grandis).</title>
        <authorList>
            <person name="Spergser J."/>
            <person name="Busse H.-J."/>
        </authorList>
    </citation>
    <scope>NUCLEOTIDE SEQUENCE</scope>
    <source>
        <strain evidence="3">27C</strain>
    </source>
</reference>
<keyword evidence="2" id="KW-0812">Transmembrane</keyword>
<dbReference type="RefSeq" id="WP_208008114.1">
    <property type="nucleotide sequence ID" value="NZ_CP071796.1"/>
</dbReference>
<keyword evidence="4" id="KW-1185">Reference proteome</keyword>
<feature type="transmembrane region" description="Helical" evidence="2">
    <location>
        <begin position="12"/>
        <end position="30"/>
    </location>
</feature>
<evidence type="ECO:0000313" key="3">
    <source>
        <dbReference type="EMBL" id="QTD44550.1"/>
    </source>
</evidence>
<evidence type="ECO:0000256" key="2">
    <source>
        <dbReference type="SAM" id="Phobius"/>
    </source>
</evidence>
<feature type="compositionally biased region" description="Low complexity" evidence="1">
    <location>
        <begin position="208"/>
        <end position="231"/>
    </location>
</feature>
<gene>
    <name evidence="3" type="ORF">J1M35_15835</name>
</gene>
<feature type="region of interest" description="Disordered" evidence="1">
    <location>
        <begin position="194"/>
        <end position="263"/>
    </location>
</feature>
<keyword evidence="2" id="KW-1133">Transmembrane helix</keyword>